<name>A0A4R1YUI7_9RHOB</name>
<dbReference type="InterPro" id="IPR000462">
    <property type="entry name" value="CDP-OH_P_trans"/>
</dbReference>
<dbReference type="Gene3D" id="1.20.120.1760">
    <property type="match status" value="1"/>
</dbReference>
<feature type="transmembrane region" description="Helical" evidence="3">
    <location>
        <begin position="80"/>
        <end position="103"/>
    </location>
</feature>
<gene>
    <name evidence="4" type="ORF">EV216_11066</name>
</gene>
<evidence type="ECO:0000313" key="5">
    <source>
        <dbReference type="Proteomes" id="UP000295277"/>
    </source>
</evidence>
<evidence type="ECO:0000256" key="1">
    <source>
        <dbReference type="ARBA" id="ARBA00022679"/>
    </source>
</evidence>
<dbReference type="EMBL" id="SLVM01000010">
    <property type="protein sequence ID" value="TCM84750.1"/>
    <property type="molecule type" value="Genomic_DNA"/>
</dbReference>
<organism evidence="4 5">
    <name type="scientific">Rhodovulum steppense</name>
    <dbReference type="NCBI Taxonomy" id="540251"/>
    <lineage>
        <taxon>Bacteria</taxon>
        <taxon>Pseudomonadati</taxon>
        <taxon>Pseudomonadota</taxon>
        <taxon>Alphaproteobacteria</taxon>
        <taxon>Rhodobacterales</taxon>
        <taxon>Paracoccaceae</taxon>
        <taxon>Rhodovulum</taxon>
    </lineage>
</organism>
<dbReference type="GO" id="GO:0008654">
    <property type="term" value="P:phospholipid biosynthetic process"/>
    <property type="evidence" value="ECO:0007669"/>
    <property type="project" value="InterPro"/>
</dbReference>
<dbReference type="PROSITE" id="PS00379">
    <property type="entry name" value="CDP_ALCOHOL_P_TRANSF"/>
    <property type="match status" value="1"/>
</dbReference>
<feature type="transmembrane region" description="Helical" evidence="3">
    <location>
        <begin position="109"/>
        <end position="132"/>
    </location>
</feature>
<dbReference type="Pfam" id="PF01066">
    <property type="entry name" value="CDP-OH_P_transf"/>
    <property type="match status" value="1"/>
</dbReference>
<evidence type="ECO:0000313" key="4">
    <source>
        <dbReference type="EMBL" id="TCM84750.1"/>
    </source>
</evidence>
<dbReference type="OrthoDB" id="9790577at2"/>
<evidence type="ECO:0000256" key="2">
    <source>
        <dbReference type="RuleBase" id="RU003750"/>
    </source>
</evidence>
<keyword evidence="3" id="KW-0472">Membrane</keyword>
<dbReference type="AlphaFoldDB" id="A0A4R1YUI7"/>
<dbReference type="InterPro" id="IPR043130">
    <property type="entry name" value="CDP-OH_PTrfase_TM_dom"/>
</dbReference>
<feature type="transmembrane region" description="Helical" evidence="3">
    <location>
        <begin position="153"/>
        <end position="172"/>
    </location>
</feature>
<dbReference type="Proteomes" id="UP000295277">
    <property type="component" value="Unassembled WGS sequence"/>
</dbReference>
<protein>
    <submittedName>
        <fullName evidence="4">Phosphatidylglycerophosphate synthase</fullName>
    </submittedName>
</protein>
<dbReference type="GO" id="GO:0016020">
    <property type="term" value="C:membrane"/>
    <property type="evidence" value="ECO:0007669"/>
    <property type="project" value="InterPro"/>
</dbReference>
<proteinExistence type="inferred from homology"/>
<feature type="transmembrane region" description="Helical" evidence="3">
    <location>
        <begin position="33"/>
        <end position="59"/>
    </location>
</feature>
<sequence>MLDGIMRRWIDPPLDRAGRALAARGVTADAVTLAGLALGLAAAGLIALGLTLLALVPLLASRLADGLDGAVARASRKTDFGGFLDIVSDFLFYGAVPLGFVLLDPAAHGAAGAFLLLSFYVNGASFLGFAILAERRGLETRARGVKSLYFTGGLLEGTETIAFFVALCLWPGSFAPLAWAFGALCFVTAGARVLLARRVFPPED</sequence>
<reference evidence="4 5" key="1">
    <citation type="submission" date="2019-03" db="EMBL/GenBank/DDBJ databases">
        <title>Genomic Encyclopedia of Type Strains, Phase IV (KMG-IV): sequencing the most valuable type-strain genomes for metagenomic binning, comparative biology and taxonomic classification.</title>
        <authorList>
            <person name="Goeker M."/>
        </authorList>
    </citation>
    <scope>NUCLEOTIDE SEQUENCE [LARGE SCALE GENOMIC DNA]</scope>
    <source>
        <strain evidence="4 5">DSM 21153</strain>
    </source>
</reference>
<evidence type="ECO:0000256" key="3">
    <source>
        <dbReference type="SAM" id="Phobius"/>
    </source>
</evidence>
<keyword evidence="1 2" id="KW-0808">Transferase</keyword>
<feature type="transmembrane region" description="Helical" evidence="3">
    <location>
        <begin position="178"/>
        <end position="195"/>
    </location>
</feature>
<keyword evidence="5" id="KW-1185">Reference proteome</keyword>
<keyword evidence="3" id="KW-0812">Transmembrane</keyword>
<dbReference type="RefSeq" id="WP_132694621.1">
    <property type="nucleotide sequence ID" value="NZ_SLVM01000010.1"/>
</dbReference>
<comment type="similarity">
    <text evidence="2">Belongs to the CDP-alcohol phosphatidyltransferase class-I family.</text>
</comment>
<comment type="caution">
    <text evidence="4">The sequence shown here is derived from an EMBL/GenBank/DDBJ whole genome shotgun (WGS) entry which is preliminary data.</text>
</comment>
<accession>A0A4R1YUI7</accession>
<dbReference type="GO" id="GO:0016780">
    <property type="term" value="F:phosphotransferase activity, for other substituted phosphate groups"/>
    <property type="evidence" value="ECO:0007669"/>
    <property type="project" value="InterPro"/>
</dbReference>
<keyword evidence="3" id="KW-1133">Transmembrane helix</keyword>
<dbReference type="InterPro" id="IPR048254">
    <property type="entry name" value="CDP_ALCOHOL_P_TRANSF_CS"/>
</dbReference>